<evidence type="ECO:0000313" key="3">
    <source>
        <dbReference type="Proteomes" id="UP000813385"/>
    </source>
</evidence>
<feature type="compositionally biased region" description="Basic and acidic residues" evidence="1">
    <location>
        <begin position="209"/>
        <end position="220"/>
    </location>
</feature>
<proteinExistence type="predicted"/>
<evidence type="ECO:0000256" key="1">
    <source>
        <dbReference type="SAM" id="MobiDB-lite"/>
    </source>
</evidence>
<name>A0A8K0X203_9PEZI</name>
<organism evidence="2 3">
    <name type="scientific">Plectosphaerella cucumerina</name>
    <dbReference type="NCBI Taxonomy" id="40658"/>
    <lineage>
        <taxon>Eukaryota</taxon>
        <taxon>Fungi</taxon>
        <taxon>Dikarya</taxon>
        <taxon>Ascomycota</taxon>
        <taxon>Pezizomycotina</taxon>
        <taxon>Sordariomycetes</taxon>
        <taxon>Hypocreomycetidae</taxon>
        <taxon>Glomerellales</taxon>
        <taxon>Plectosphaerellaceae</taxon>
        <taxon>Plectosphaerella</taxon>
    </lineage>
</organism>
<sequence length="449" mass="49875">MIGKRRSYLETSSLPQSSTYTQYPNARTKNDLVQVDKVVEQIPSTGTVSQNHLVENDPDTDLSDNGSTIFSYAKNSSGSSTTSTGRGSKAEALALLGDTIMSKLGATSWFKTAVLQHDVLAFEIRLKDFLKALGTELQKDVGSFFKKDRSKQAEQLATYAANLLQGHAMRLARHIRTRAITHDLGQITIAPRLKAMGQQLSTLEKVARLDGNKHTVRPSDEDLQSEESQNEDSEIEGMEENDGPQDLQPVLDFICNGQPFAHFLLDARQAFYGDYPPGPWKIRGSISEALASRDDRQTGRAQIDTNWSPSQYLFDQYGDDEKDDLAILGSALTFTGVADCALATSCAEYLQMTWPRCGPKILDALETLFRAPEPQQKTQMTIRLMQLKLKLFAGRLVVDAIGPVGDLCEVVEVLSWMSTTMHSMSTDMETFRAYHRSQSSRNCKARPED</sequence>
<feature type="compositionally biased region" description="Polar residues" evidence="1">
    <location>
        <begin position="9"/>
        <end position="23"/>
    </location>
</feature>
<keyword evidence="3" id="KW-1185">Reference proteome</keyword>
<feature type="region of interest" description="Disordered" evidence="1">
    <location>
        <begin position="46"/>
        <end position="68"/>
    </location>
</feature>
<feature type="compositionally biased region" description="Acidic residues" evidence="1">
    <location>
        <begin position="221"/>
        <end position="243"/>
    </location>
</feature>
<protein>
    <submittedName>
        <fullName evidence="2">Uncharacterized protein</fullName>
    </submittedName>
</protein>
<gene>
    <name evidence="2" type="ORF">B0T11DRAFT_330962</name>
</gene>
<comment type="caution">
    <text evidence="2">The sequence shown here is derived from an EMBL/GenBank/DDBJ whole genome shotgun (WGS) entry which is preliminary data.</text>
</comment>
<reference evidence="2" key="1">
    <citation type="journal article" date="2021" name="Nat. Commun.">
        <title>Genetic determinants of endophytism in the Arabidopsis root mycobiome.</title>
        <authorList>
            <person name="Mesny F."/>
            <person name="Miyauchi S."/>
            <person name="Thiergart T."/>
            <person name="Pickel B."/>
            <person name="Atanasova L."/>
            <person name="Karlsson M."/>
            <person name="Huettel B."/>
            <person name="Barry K.W."/>
            <person name="Haridas S."/>
            <person name="Chen C."/>
            <person name="Bauer D."/>
            <person name="Andreopoulos W."/>
            <person name="Pangilinan J."/>
            <person name="LaButti K."/>
            <person name="Riley R."/>
            <person name="Lipzen A."/>
            <person name="Clum A."/>
            <person name="Drula E."/>
            <person name="Henrissat B."/>
            <person name="Kohler A."/>
            <person name="Grigoriev I.V."/>
            <person name="Martin F.M."/>
            <person name="Hacquard S."/>
        </authorList>
    </citation>
    <scope>NUCLEOTIDE SEQUENCE</scope>
    <source>
        <strain evidence="2">MPI-CAGE-AT-0016</strain>
    </source>
</reference>
<feature type="region of interest" description="Disordered" evidence="1">
    <location>
        <begin position="209"/>
        <end position="243"/>
    </location>
</feature>
<evidence type="ECO:0000313" key="2">
    <source>
        <dbReference type="EMBL" id="KAH7359268.1"/>
    </source>
</evidence>
<dbReference type="Proteomes" id="UP000813385">
    <property type="component" value="Unassembled WGS sequence"/>
</dbReference>
<dbReference type="OrthoDB" id="3682750at2759"/>
<dbReference type="AlphaFoldDB" id="A0A8K0X203"/>
<feature type="region of interest" description="Disordered" evidence="1">
    <location>
        <begin position="1"/>
        <end position="23"/>
    </location>
</feature>
<dbReference type="EMBL" id="JAGPXD010000004">
    <property type="protein sequence ID" value="KAH7359268.1"/>
    <property type="molecule type" value="Genomic_DNA"/>
</dbReference>
<accession>A0A8K0X203</accession>